<feature type="compositionally biased region" description="Low complexity" evidence="1">
    <location>
        <begin position="330"/>
        <end position="344"/>
    </location>
</feature>
<dbReference type="EMBL" id="BAAAVM010000018">
    <property type="protein sequence ID" value="GAA3130899.1"/>
    <property type="molecule type" value="Genomic_DNA"/>
</dbReference>
<feature type="region of interest" description="Disordered" evidence="1">
    <location>
        <begin position="321"/>
        <end position="360"/>
    </location>
</feature>
<protein>
    <recommendedName>
        <fullName evidence="2">RAMA domain-containing protein</fullName>
    </recommendedName>
</protein>
<evidence type="ECO:0000256" key="1">
    <source>
        <dbReference type="SAM" id="MobiDB-lite"/>
    </source>
</evidence>
<name>A0ABP6MYW2_9ACTN</name>
<accession>A0ABP6MYW2</accession>
<dbReference type="InterPro" id="IPR040843">
    <property type="entry name" value="RAMA"/>
</dbReference>
<dbReference type="Gene3D" id="3.90.1570.30">
    <property type="match status" value="1"/>
</dbReference>
<keyword evidence="4" id="KW-1185">Reference proteome</keyword>
<evidence type="ECO:0000259" key="2">
    <source>
        <dbReference type="Pfam" id="PF18755"/>
    </source>
</evidence>
<reference evidence="4" key="1">
    <citation type="journal article" date="2019" name="Int. J. Syst. Evol. Microbiol.">
        <title>The Global Catalogue of Microorganisms (GCM) 10K type strain sequencing project: providing services to taxonomists for standard genome sequencing and annotation.</title>
        <authorList>
            <consortium name="The Broad Institute Genomics Platform"/>
            <consortium name="The Broad Institute Genome Sequencing Center for Infectious Disease"/>
            <person name="Wu L."/>
            <person name="Ma J."/>
        </authorList>
    </citation>
    <scope>NUCLEOTIDE SEQUENCE [LARGE SCALE GENOMIC DNA]</scope>
    <source>
        <strain evidence="4">JCM 11574</strain>
    </source>
</reference>
<organism evidence="3 4">
    <name type="scientific">Streptomyces rameus</name>
    <dbReference type="NCBI Taxonomy" id="68261"/>
    <lineage>
        <taxon>Bacteria</taxon>
        <taxon>Bacillati</taxon>
        <taxon>Actinomycetota</taxon>
        <taxon>Actinomycetes</taxon>
        <taxon>Kitasatosporales</taxon>
        <taxon>Streptomycetaceae</taxon>
        <taxon>Streptomyces</taxon>
    </lineage>
</organism>
<dbReference type="Proteomes" id="UP001500893">
    <property type="component" value="Unassembled WGS sequence"/>
</dbReference>
<sequence>MERAAVRFPGGDYCRALPESDALVDAFPAPSPRRAHRRKGALLPCSGRALSRRAGPGDEANPVNLAGHSTRLPKVLHGREDGEQRMDDLLDTLKQCADRLVRYRGLGRRVGEQNTKAGLIEPVIAALGWDVLDPEEVHREYRRRTTDNPVDYALILRRMPRLFIEAKAIGENLDDPRWANQTISYAAVAGVEWVALTNGAEWRVYNAHAPVPVEHKLFRTVRIADDVGAAFELLSLLSKDNMRDNRIQELWRSFFVDREVNLALNDLFASGEPPRELIALLSKRAPKLPHADLRASLQRVRATFDFPRAGVAPVVTAPLAAPVPAPRPAEPSSAESSVPTSPASRRPPVTRSRKVAVSEDERQVGFEELMAAGRVTPGAALHGDYMGQRHTATVLATGQIRYQEKVYPSLSAAGRAVKLHVRGRNTPESTLSTDGWDFWRTTDPVCGDEVSLKTLRRRVVHAQRDQ</sequence>
<gene>
    <name evidence="3" type="ORF">GCM10010521_16180</name>
</gene>
<evidence type="ECO:0000313" key="3">
    <source>
        <dbReference type="EMBL" id="GAA3130899.1"/>
    </source>
</evidence>
<comment type="caution">
    <text evidence="3">The sequence shown here is derived from an EMBL/GenBank/DDBJ whole genome shotgun (WGS) entry which is preliminary data.</text>
</comment>
<evidence type="ECO:0000313" key="4">
    <source>
        <dbReference type="Proteomes" id="UP001500893"/>
    </source>
</evidence>
<proteinExistence type="predicted"/>
<feature type="domain" description="RAMA" evidence="2">
    <location>
        <begin position="352"/>
        <end position="462"/>
    </location>
</feature>
<dbReference type="Pfam" id="PF18755">
    <property type="entry name" value="RAMA"/>
    <property type="match status" value="1"/>
</dbReference>